<name>A0A2P2J565_RHIMU</name>
<feature type="domain" description="Polyphenol oxidase C-terminal" evidence="1">
    <location>
        <begin position="120"/>
        <end position="246"/>
    </location>
</feature>
<sequence length="251" mass="26843">MASFSYLTTIFPSSFCASLPKPSQTLNSKRRNSHHIVAVSIKASANGDDNDGGNSRRDVLVGLGGTILGATAVSDQFAFAQPPTRAASHGVDVTEVGYLGRGNAAMAAEKKKTLTPLSSFPIVLDKVISTKVARPQKSRSSVEKEGVEEIVVIDGIQLNRASSVKFDVYINDEDETQITPENSEFAGSFLNVPHSQKKANTMKTCLRLGITNLLEDLEAEDDEDVVVTLVPRVGQGLVTIGGIKTELLQNV</sequence>
<accession>A0A2P2J565</accession>
<dbReference type="InterPro" id="IPR022740">
    <property type="entry name" value="Polyphenol_oxidase_C"/>
</dbReference>
<reference evidence="2" key="1">
    <citation type="submission" date="2018-02" db="EMBL/GenBank/DDBJ databases">
        <title>Rhizophora mucronata_Transcriptome.</title>
        <authorList>
            <person name="Meera S.P."/>
            <person name="Sreeshan A."/>
            <person name="Augustine A."/>
        </authorList>
    </citation>
    <scope>NUCLEOTIDE SEQUENCE</scope>
    <source>
        <tissue evidence="2">Leaf</tissue>
    </source>
</reference>
<evidence type="ECO:0000313" key="2">
    <source>
        <dbReference type="EMBL" id="MBW88579.1"/>
    </source>
</evidence>
<dbReference type="PANTHER" id="PTHR36608">
    <property type="entry name" value="POLYPHENOL OXIDASE C, CHLOROPLASTIC-LIKE"/>
    <property type="match status" value="1"/>
</dbReference>
<dbReference type="AlphaFoldDB" id="A0A2P2J565"/>
<evidence type="ECO:0000259" key="1">
    <source>
        <dbReference type="Pfam" id="PF12143"/>
    </source>
</evidence>
<dbReference type="GO" id="GO:0004097">
    <property type="term" value="F:catechol oxidase activity"/>
    <property type="evidence" value="ECO:0007669"/>
    <property type="project" value="InterPro"/>
</dbReference>
<organism evidence="2">
    <name type="scientific">Rhizophora mucronata</name>
    <name type="common">Asiatic mangrove</name>
    <dbReference type="NCBI Taxonomy" id="61149"/>
    <lineage>
        <taxon>Eukaryota</taxon>
        <taxon>Viridiplantae</taxon>
        <taxon>Streptophyta</taxon>
        <taxon>Embryophyta</taxon>
        <taxon>Tracheophyta</taxon>
        <taxon>Spermatophyta</taxon>
        <taxon>Magnoliopsida</taxon>
        <taxon>eudicotyledons</taxon>
        <taxon>Gunneridae</taxon>
        <taxon>Pentapetalae</taxon>
        <taxon>rosids</taxon>
        <taxon>fabids</taxon>
        <taxon>Malpighiales</taxon>
        <taxon>Rhizophoraceae</taxon>
        <taxon>Rhizophora</taxon>
    </lineage>
</organism>
<proteinExistence type="predicted"/>
<dbReference type="EMBL" id="GGEC01008096">
    <property type="protein sequence ID" value="MBW88579.1"/>
    <property type="molecule type" value="Transcribed_RNA"/>
</dbReference>
<dbReference type="PANTHER" id="PTHR36608:SF1">
    <property type="entry name" value="POLYPHENOL OXIDASE C, CHLOROPLASTIC-LIKE"/>
    <property type="match status" value="1"/>
</dbReference>
<dbReference type="Pfam" id="PF12143">
    <property type="entry name" value="PPO1_KFDV"/>
    <property type="match status" value="1"/>
</dbReference>
<protein>
    <submittedName>
        <fullName evidence="2">Polyphenol oxidase</fullName>
    </submittedName>
</protein>